<feature type="domain" description="N-acetyltransferase" evidence="9">
    <location>
        <begin position="472"/>
        <end position="644"/>
    </location>
</feature>
<dbReference type="AlphaFoldDB" id="A0AAN6BNH9"/>
<sequence length="658" mass="72405">MPEEKSITSPAQTERPIGTPESRQAGSRQSKVTSPNDWPLHKKLAIVVATFLSVINSGIGTSLPSNAVPYIMREFHVEDATQSNLPTSVFLIGYIVGPLAFSPLSETIGRRLVLLPTITVFTLSTVACALSPNWGSLLFFRFICGTMGSAPQTVVGGVYADMFFDLRERGRVMAFYMASASFGPILGPIISGFASPSYGWRWTFWIASILAGCAWICLLFMPETFGPVLSRRNATGKEDTVTKNTVNVVQIVKRPLAMLLFEPIITFTSIYIALAYGLVFFYFQAYPIIFEGVYGFDVQMTSLAFLPGRYITTVLGATLIVIVGVGAASTSLVALYWDMTYDKAKKHNKPWRFGAELHRLPISCLGAVLLTASSFWLAWTSRAEVHWAVPIASGVVFGFGYQTIFVSLLTYVTDAYKIYSASALASSVILRSVLGALLPLAAKPMYETLGYPEQAVAVIIPEEVPSISTERLLLRPLRIDNDEDVAGIFSIRSRQDVVDWLWPRVADTTIEETKAHMTKKVFKDPDATGAVGRLFFFVIIPKDEPDCIIGSLGVNSLSPAPSVGYAMHPSYWGRGYASEALRGVINAWWKLPRVDDLGHEEKLFATVNLANKRSVKVLQRNGFKIYEEVQIEGDIVALMELESPQPAVLDPISVDDHI</sequence>
<dbReference type="InterPro" id="IPR020846">
    <property type="entry name" value="MFS_dom"/>
</dbReference>
<dbReference type="SUPFAM" id="SSF103473">
    <property type="entry name" value="MFS general substrate transporter"/>
    <property type="match status" value="1"/>
</dbReference>
<feature type="transmembrane region" description="Helical" evidence="7">
    <location>
        <begin position="385"/>
        <end position="411"/>
    </location>
</feature>
<keyword evidence="4 7" id="KW-1133">Transmembrane helix</keyword>
<dbReference type="Gene3D" id="1.20.1250.20">
    <property type="entry name" value="MFS general substrate transporter like domains"/>
    <property type="match status" value="1"/>
</dbReference>
<evidence type="ECO:0000313" key="11">
    <source>
        <dbReference type="Proteomes" id="UP000649114"/>
    </source>
</evidence>
<feature type="domain" description="Major facilitator superfamily (MFS) profile" evidence="8">
    <location>
        <begin position="46"/>
        <end position="478"/>
    </location>
</feature>
<dbReference type="SUPFAM" id="SSF55729">
    <property type="entry name" value="Acyl-CoA N-acyltransferases (Nat)"/>
    <property type="match status" value="1"/>
</dbReference>
<dbReference type="InterPro" id="IPR036259">
    <property type="entry name" value="MFS_trans_sf"/>
</dbReference>
<feature type="transmembrane region" description="Helical" evidence="7">
    <location>
        <begin position="138"/>
        <end position="160"/>
    </location>
</feature>
<reference evidence="10" key="2">
    <citation type="submission" date="2020-04" db="EMBL/GenBank/DDBJ databases">
        <authorList>
            <person name="Santos R.A.C."/>
            <person name="Steenwyk J.L."/>
            <person name="Rivero-Menendez O."/>
            <person name="Mead M.E."/>
            <person name="Silva L.P."/>
            <person name="Bastos R.W."/>
            <person name="Alastruey-Izquierdo A."/>
            <person name="Goldman G.H."/>
            <person name="Rokas A."/>
        </authorList>
    </citation>
    <scope>NUCLEOTIDE SEQUENCE</scope>
    <source>
        <strain evidence="10">CNM-CM8927</strain>
    </source>
</reference>
<dbReference type="EMBL" id="JAAAPU010000068">
    <property type="protein sequence ID" value="KAF4203973.1"/>
    <property type="molecule type" value="Genomic_DNA"/>
</dbReference>
<reference evidence="10" key="1">
    <citation type="journal article" date="2020" name="bioRxiv">
        <title>Genomic and phenotypic heterogeneity of clinical isolates of the human pathogens Aspergillus fumigatus, Aspergillus lentulus and Aspergillus fumigatiaffinis.</title>
        <authorList>
            <person name="dos Santos R.A.C."/>
            <person name="Steenwyk J.L."/>
            <person name="Rivero-Menendez O."/>
            <person name="Mead M.E."/>
            <person name="Silva L.P."/>
            <person name="Bastos R.W."/>
            <person name="Alastruey-Izquierdo A."/>
            <person name="Goldman G.H."/>
            <person name="Rokas A."/>
        </authorList>
    </citation>
    <scope>NUCLEOTIDE SEQUENCE</scope>
    <source>
        <strain evidence="10">CNM-CM8927</strain>
    </source>
</reference>
<evidence type="ECO:0008006" key="12">
    <source>
        <dbReference type="Google" id="ProtNLM"/>
    </source>
</evidence>
<evidence type="ECO:0000256" key="6">
    <source>
        <dbReference type="SAM" id="MobiDB-lite"/>
    </source>
</evidence>
<dbReference type="Gene3D" id="3.40.630.30">
    <property type="match status" value="1"/>
</dbReference>
<feature type="compositionally biased region" description="Polar residues" evidence="6">
    <location>
        <begin position="21"/>
        <end position="36"/>
    </location>
</feature>
<proteinExistence type="inferred from homology"/>
<evidence type="ECO:0000256" key="5">
    <source>
        <dbReference type="ARBA" id="ARBA00023136"/>
    </source>
</evidence>
<evidence type="ECO:0000313" key="10">
    <source>
        <dbReference type="EMBL" id="KAF4203973.1"/>
    </source>
</evidence>
<dbReference type="PANTHER" id="PTHR23502">
    <property type="entry name" value="MAJOR FACILITATOR SUPERFAMILY"/>
    <property type="match status" value="1"/>
</dbReference>
<dbReference type="GO" id="GO:0005886">
    <property type="term" value="C:plasma membrane"/>
    <property type="evidence" value="ECO:0007669"/>
    <property type="project" value="UniProtKB-SubCell"/>
</dbReference>
<dbReference type="Pfam" id="PF13302">
    <property type="entry name" value="Acetyltransf_3"/>
    <property type="match status" value="1"/>
</dbReference>
<dbReference type="GO" id="GO:0016747">
    <property type="term" value="F:acyltransferase activity, transferring groups other than amino-acyl groups"/>
    <property type="evidence" value="ECO:0007669"/>
    <property type="project" value="InterPro"/>
</dbReference>
<accession>A0AAN6BNH9</accession>
<dbReference type="InterPro" id="IPR016181">
    <property type="entry name" value="Acyl_CoA_acyltransferase"/>
</dbReference>
<dbReference type="CDD" id="cd17323">
    <property type="entry name" value="MFS_Tpo1_MDR_like"/>
    <property type="match status" value="1"/>
</dbReference>
<comment type="caution">
    <text evidence="10">The sequence shown here is derived from an EMBL/GenBank/DDBJ whole genome shotgun (WGS) entry which is preliminary data.</text>
</comment>
<feature type="transmembrane region" description="Helical" evidence="7">
    <location>
        <begin position="83"/>
        <end position="101"/>
    </location>
</feature>
<feature type="transmembrane region" description="Helical" evidence="7">
    <location>
        <begin position="202"/>
        <end position="221"/>
    </location>
</feature>
<feature type="transmembrane region" description="Helical" evidence="7">
    <location>
        <begin position="113"/>
        <end position="132"/>
    </location>
</feature>
<keyword evidence="3 7" id="KW-0812">Transmembrane</keyword>
<evidence type="ECO:0000256" key="2">
    <source>
        <dbReference type="ARBA" id="ARBA00008335"/>
    </source>
</evidence>
<feature type="region of interest" description="Disordered" evidence="6">
    <location>
        <begin position="1"/>
        <end position="36"/>
    </location>
</feature>
<dbReference type="Proteomes" id="UP000649114">
    <property type="component" value="Unassembled WGS sequence"/>
</dbReference>
<feature type="transmembrane region" description="Helical" evidence="7">
    <location>
        <begin position="423"/>
        <end position="442"/>
    </location>
</feature>
<evidence type="ECO:0000259" key="9">
    <source>
        <dbReference type="PROSITE" id="PS51186"/>
    </source>
</evidence>
<comment type="subcellular location">
    <subcellularLocation>
        <location evidence="1">Cell membrane</location>
        <topology evidence="1">Multi-pass membrane protein</topology>
    </subcellularLocation>
</comment>
<protein>
    <recommendedName>
        <fullName evidence="12">Major facilitator superfamily (MFS) profile domain-containing protein</fullName>
    </recommendedName>
</protein>
<name>A0AAN6BNH9_ASPLE</name>
<dbReference type="PROSITE" id="PS51186">
    <property type="entry name" value="GNAT"/>
    <property type="match status" value="1"/>
</dbReference>
<evidence type="ECO:0000256" key="7">
    <source>
        <dbReference type="SAM" id="Phobius"/>
    </source>
</evidence>
<comment type="similarity">
    <text evidence="2">Belongs to the major facilitator superfamily.</text>
</comment>
<dbReference type="GO" id="GO:0022857">
    <property type="term" value="F:transmembrane transporter activity"/>
    <property type="evidence" value="ECO:0007669"/>
    <property type="project" value="InterPro"/>
</dbReference>
<keyword evidence="5 7" id="KW-0472">Membrane</keyword>
<feature type="transmembrane region" description="Helical" evidence="7">
    <location>
        <begin position="310"/>
        <end position="337"/>
    </location>
</feature>
<gene>
    <name evidence="10" type="ORF">CNMCM8927_008014</name>
</gene>
<feature type="transmembrane region" description="Helical" evidence="7">
    <location>
        <begin position="44"/>
        <end position="63"/>
    </location>
</feature>
<evidence type="ECO:0000256" key="3">
    <source>
        <dbReference type="ARBA" id="ARBA00022692"/>
    </source>
</evidence>
<feature type="transmembrane region" description="Helical" evidence="7">
    <location>
        <begin position="357"/>
        <end position="379"/>
    </location>
</feature>
<evidence type="ECO:0000256" key="1">
    <source>
        <dbReference type="ARBA" id="ARBA00004651"/>
    </source>
</evidence>
<dbReference type="InterPro" id="IPR011701">
    <property type="entry name" value="MFS"/>
</dbReference>
<evidence type="ECO:0000259" key="8">
    <source>
        <dbReference type="PROSITE" id="PS50850"/>
    </source>
</evidence>
<dbReference type="PANTHER" id="PTHR23502:SF74">
    <property type="entry name" value="MAJOR FACILITATOR SUPERFAMILY (MFS) PROFILE DOMAIN-CONTAINING PROTEIN"/>
    <property type="match status" value="1"/>
</dbReference>
<organism evidence="10 11">
    <name type="scientific">Aspergillus lentulus</name>
    <dbReference type="NCBI Taxonomy" id="293939"/>
    <lineage>
        <taxon>Eukaryota</taxon>
        <taxon>Fungi</taxon>
        <taxon>Dikarya</taxon>
        <taxon>Ascomycota</taxon>
        <taxon>Pezizomycotina</taxon>
        <taxon>Eurotiomycetes</taxon>
        <taxon>Eurotiomycetidae</taxon>
        <taxon>Eurotiales</taxon>
        <taxon>Aspergillaceae</taxon>
        <taxon>Aspergillus</taxon>
        <taxon>Aspergillus subgen. Fumigati</taxon>
    </lineage>
</organism>
<dbReference type="FunFam" id="1.20.1250.20:FF:000082">
    <property type="entry name" value="MFS multidrug transporter, putative"/>
    <property type="match status" value="1"/>
</dbReference>
<dbReference type="InterPro" id="IPR000182">
    <property type="entry name" value="GNAT_dom"/>
</dbReference>
<feature type="transmembrane region" description="Helical" evidence="7">
    <location>
        <begin position="172"/>
        <end position="190"/>
    </location>
</feature>
<dbReference type="PROSITE" id="PS50850">
    <property type="entry name" value="MFS"/>
    <property type="match status" value="1"/>
</dbReference>
<evidence type="ECO:0000256" key="4">
    <source>
        <dbReference type="ARBA" id="ARBA00022989"/>
    </source>
</evidence>
<dbReference type="Pfam" id="PF07690">
    <property type="entry name" value="MFS_1"/>
    <property type="match status" value="1"/>
</dbReference>
<feature type="transmembrane region" description="Helical" evidence="7">
    <location>
        <begin position="264"/>
        <end position="290"/>
    </location>
</feature>